<evidence type="ECO:0000256" key="6">
    <source>
        <dbReference type="SAM" id="Phobius"/>
    </source>
</evidence>
<feature type="transmembrane region" description="Helical" evidence="6">
    <location>
        <begin position="302"/>
        <end position="322"/>
    </location>
</feature>
<reference evidence="8 9" key="1">
    <citation type="submission" date="2019-07" db="EMBL/GenBank/DDBJ databases">
        <title>Genomes of Cafeteria roenbergensis.</title>
        <authorList>
            <person name="Fischer M.G."/>
            <person name="Hackl T."/>
            <person name="Roman M."/>
        </authorList>
    </citation>
    <scope>NUCLEOTIDE SEQUENCE [LARGE SCALE GENOMIC DNA]</scope>
    <source>
        <strain evidence="8 9">BVI</strain>
    </source>
</reference>
<keyword evidence="9" id="KW-1185">Reference proteome</keyword>
<feature type="transmembrane region" description="Helical" evidence="6">
    <location>
        <begin position="752"/>
        <end position="770"/>
    </location>
</feature>
<dbReference type="Proteomes" id="UP000323011">
    <property type="component" value="Unassembled WGS sequence"/>
</dbReference>
<keyword evidence="3 6" id="KW-1133">Transmembrane helix</keyword>
<comment type="subcellular location">
    <subcellularLocation>
        <location evidence="1">Membrane</location>
        <topology evidence="1">Multi-pass membrane protein</topology>
    </subcellularLocation>
</comment>
<feature type="transmembrane region" description="Helical" evidence="6">
    <location>
        <begin position="265"/>
        <end position="290"/>
    </location>
</feature>
<dbReference type="AlphaFoldDB" id="A0A5A8C4L6"/>
<dbReference type="GO" id="GO:0005254">
    <property type="term" value="F:chloride channel activity"/>
    <property type="evidence" value="ECO:0007669"/>
    <property type="project" value="TreeGrafter"/>
</dbReference>
<organism evidence="8 9">
    <name type="scientific">Cafeteria roenbergensis</name>
    <name type="common">Marine flagellate</name>
    <dbReference type="NCBI Taxonomy" id="33653"/>
    <lineage>
        <taxon>Eukaryota</taxon>
        <taxon>Sar</taxon>
        <taxon>Stramenopiles</taxon>
        <taxon>Bigyra</taxon>
        <taxon>Opalozoa</taxon>
        <taxon>Bicosoecida</taxon>
        <taxon>Cafeteriaceae</taxon>
        <taxon>Cafeteria</taxon>
    </lineage>
</organism>
<dbReference type="InterPro" id="IPR007632">
    <property type="entry name" value="Anoctamin"/>
</dbReference>
<evidence type="ECO:0000313" key="8">
    <source>
        <dbReference type="EMBL" id="KAA0146821.1"/>
    </source>
</evidence>
<dbReference type="GO" id="GO:0016020">
    <property type="term" value="C:membrane"/>
    <property type="evidence" value="ECO:0007669"/>
    <property type="project" value="UniProtKB-SubCell"/>
</dbReference>
<dbReference type="PANTHER" id="PTHR12308">
    <property type="entry name" value="ANOCTAMIN"/>
    <property type="match status" value="1"/>
</dbReference>
<feature type="compositionally biased region" description="Low complexity" evidence="5">
    <location>
        <begin position="834"/>
        <end position="858"/>
    </location>
</feature>
<feature type="transmembrane region" description="Helical" evidence="6">
    <location>
        <begin position="377"/>
        <end position="400"/>
    </location>
</feature>
<keyword evidence="2 6" id="KW-0812">Transmembrane</keyword>
<evidence type="ECO:0000256" key="3">
    <source>
        <dbReference type="ARBA" id="ARBA00022989"/>
    </source>
</evidence>
<dbReference type="InterPro" id="IPR049452">
    <property type="entry name" value="Anoctamin_TM"/>
</dbReference>
<dbReference type="PANTHER" id="PTHR12308:SF73">
    <property type="entry name" value="ANOCTAMIN"/>
    <property type="match status" value="1"/>
</dbReference>
<name>A0A5A8C4L6_CAFRO</name>
<protein>
    <recommendedName>
        <fullName evidence="7">Anoctamin transmembrane domain-containing protein</fullName>
    </recommendedName>
</protein>
<dbReference type="EMBL" id="VLTN01000077">
    <property type="protein sequence ID" value="KAA0146821.1"/>
    <property type="molecule type" value="Genomic_DNA"/>
</dbReference>
<comment type="caution">
    <text evidence="8">The sequence shown here is derived from an EMBL/GenBank/DDBJ whole genome shotgun (WGS) entry which is preliminary data.</text>
</comment>
<feature type="domain" description="Anoctamin transmembrane" evidence="7">
    <location>
        <begin position="257"/>
        <end position="786"/>
    </location>
</feature>
<proteinExistence type="predicted"/>
<evidence type="ECO:0000256" key="5">
    <source>
        <dbReference type="SAM" id="MobiDB-lite"/>
    </source>
</evidence>
<gene>
    <name evidence="8" type="ORF">FNF29_07797</name>
</gene>
<evidence type="ECO:0000256" key="4">
    <source>
        <dbReference type="ARBA" id="ARBA00023136"/>
    </source>
</evidence>
<feature type="region of interest" description="Disordered" evidence="5">
    <location>
        <begin position="1"/>
        <end position="25"/>
    </location>
</feature>
<feature type="region of interest" description="Disordered" evidence="5">
    <location>
        <begin position="801"/>
        <end position="858"/>
    </location>
</feature>
<dbReference type="OMA" id="WQSATER"/>
<feature type="region of interest" description="Disordered" evidence="5">
    <location>
        <begin position="347"/>
        <end position="367"/>
    </location>
</feature>
<sequence length="858" mass="91501">MLESTFVTVSPVAGGWPASPKTSDSGAERLGHLILILPERSVSWFEAQLAPRARRAGLKLDSAPGADGSRYFVRVTAPESRLLAEAQRTGEPCLLDSRALRKADIAANDKLQAEGLPFGVGEPLLAIPASGVPHPCRACLPQLLADIFFPLPLDPYAHIHAPLVTADCPSDPRNELYYTHKTTGSILGSGAALRMLLSILEGPSVDGGVGMGPLSRLISQGRISGWFPGRLEAKDAALARSWGAFAPLCCQPLDLLQSLFGSKAALYFAFIAFIASMLVVPAAVGAAAFVHQQLVETPSEVAWAPLFALVVIMVLGVATKMWNRRERELAMRWGLLNAHRSPQLRSEFKQPHRRHRSPVTGRPTYWQSATERASRTFCAASCTATAMGVVVVVTLSTFLVRVALAALERRGLIEPSWSGNASSVIGAVVVTVTQMLYSRMAVCLTHWEERPTDVEHDASLICKQGVFNAVNVSFALLWTAFAQTRASLIFSGQVEPCSPGPDGSDDCLAQLRAQVASLLLTKYIVDNAVGAIVPWLLEHWSHILCCQCRKCFPGCCWWCCCGCGGAPRHYVNTPAAPASVKGGTPVAKSGEQALEARSSSASKLRTRLSSGFDASEEGELGTLKMDSLRKAEADSRLPTFEAAPEMHQVLAVLTVAILFVVSLPLAPLVAIVYLATARLVDADKLIRATRRPRPEDVPSMGPWILLLDAITRAAVVVNAAVVFFTPGHTAVSGSSAGFPGLFGPVETREQRLIAFVAVEASVLGVLWLIGNVIPDQPDSVTLQASRQAYLVARHIHLHRTAGKSEQLGEMPGDDEASADAKETESGPAQAVLEAAARSARPHPAAATAAASAAPARDS</sequence>
<dbReference type="Pfam" id="PF04547">
    <property type="entry name" value="Anoctamin"/>
    <property type="match status" value="1"/>
</dbReference>
<keyword evidence="4 6" id="KW-0472">Membrane</keyword>
<evidence type="ECO:0000313" key="9">
    <source>
        <dbReference type="Proteomes" id="UP000323011"/>
    </source>
</evidence>
<evidence type="ECO:0000256" key="2">
    <source>
        <dbReference type="ARBA" id="ARBA00022692"/>
    </source>
</evidence>
<feature type="transmembrane region" description="Helical" evidence="6">
    <location>
        <begin position="649"/>
        <end position="675"/>
    </location>
</feature>
<evidence type="ECO:0000256" key="1">
    <source>
        <dbReference type="ARBA" id="ARBA00004141"/>
    </source>
</evidence>
<evidence type="ECO:0000259" key="7">
    <source>
        <dbReference type="Pfam" id="PF04547"/>
    </source>
</evidence>
<accession>A0A5A8C4L6</accession>